<dbReference type="GO" id="GO:0007155">
    <property type="term" value="P:cell adhesion"/>
    <property type="evidence" value="ECO:0007669"/>
    <property type="project" value="UniProtKB-KW"/>
</dbReference>
<dbReference type="Proteomes" id="UP000233220">
    <property type="component" value="Unplaced"/>
</dbReference>
<keyword evidence="2" id="KW-0391">Immunity</keyword>
<dbReference type="InterPro" id="IPR007110">
    <property type="entry name" value="Ig-like_dom"/>
</dbReference>
<keyword evidence="10" id="KW-1015">Disulfide bond</keyword>
<dbReference type="GO" id="GO:0002474">
    <property type="term" value="P:antigen processing and presentation of peptide antigen via MHC class I"/>
    <property type="evidence" value="ECO:0007669"/>
    <property type="project" value="UniProtKB-KW"/>
</dbReference>
<evidence type="ECO:0000313" key="18">
    <source>
        <dbReference type="Proteomes" id="UP000233220"/>
    </source>
</evidence>
<feature type="domain" description="Ig-like" evidence="16">
    <location>
        <begin position="68"/>
        <end position="200"/>
    </location>
</feature>
<dbReference type="InterPro" id="IPR003006">
    <property type="entry name" value="Ig/MHC_CS"/>
</dbReference>
<dbReference type="PROSITE" id="PS00290">
    <property type="entry name" value="IG_MHC"/>
    <property type="match status" value="1"/>
</dbReference>
<evidence type="ECO:0000256" key="12">
    <source>
        <dbReference type="ARBA" id="ARBA00023319"/>
    </source>
</evidence>
<evidence type="ECO:0000313" key="17">
    <source>
        <dbReference type="Ensembl" id="ENSSBOP00000002405.1"/>
    </source>
</evidence>
<evidence type="ECO:0000256" key="9">
    <source>
        <dbReference type="ARBA" id="ARBA00023136"/>
    </source>
</evidence>
<evidence type="ECO:0000256" key="1">
    <source>
        <dbReference type="ARBA" id="ARBA00004479"/>
    </source>
</evidence>
<evidence type="ECO:0000256" key="15">
    <source>
        <dbReference type="SAM" id="Phobius"/>
    </source>
</evidence>
<keyword evidence="12" id="KW-0393">Immunoglobulin domain</keyword>
<evidence type="ECO:0000256" key="3">
    <source>
        <dbReference type="ARBA" id="ARBA00022692"/>
    </source>
</evidence>
<feature type="domain" description="Ig-like" evidence="16">
    <location>
        <begin position="208"/>
        <end position="285"/>
    </location>
</feature>
<keyword evidence="7" id="KW-0130">Cell adhesion</keyword>
<dbReference type="GO" id="GO:0042612">
    <property type="term" value="C:MHC class I protein complex"/>
    <property type="evidence" value="ECO:0007669"/>
    <property type="project" value="UniProtKB-KW"/>
</dbReference>
<dbReference type="InterPro" id="IPR013783">
    <property type="entry name" value="Ig-like_fold"/>
</dbReference>
<dbReference type="PANTHER" id="PTHR12035:SF125">
    <property type="entry name" value="SIALIC ACID-BINDING IG-LIKE LECTIN 5"/>
    <property type="match status" value="1"/>
</dbReference>
<accession>A0A2K6S4U2</accession>
<dbReference type="Ensembl" id="ENSSBOT00000013796.1">
    <property type="protein sequence ID" value="ENSSBOP00000002405.1"/>
    <property type="gene ID" value="ENSSBOG00000012637.1"/>
</dbReference>
<dbReference type="GO" id="GO:0030246">
    <property type="term" value="F:carbohydrate binding"/>
    <property type="evidence" value="ECO:0007669"/>
    <property type="project" value="UniProtKB-KW"/>
</dbReference>
<keyword evidence="18" id="KW-1185">Reference proteome</keyword>
<dbReference type="InterPro" id="IPR051036">
    <property type="entry name" value="SIGLEC"/>
</dbReference>
<proteinExistence type="inferred from homology"/>
<dbReference type="InterPro" id="IPR013106">
    <property type="entry name" value="Ig_V-set"/>
</dbReference>
<reference evidence="17" key="1">
    <citation type="submission" date="2025-08" db="UniProtKB">
        <authorList>
            <consortium name="Ensembl"/>
        </authorList>
    </citation>
    <scope>IDENTIFICATION</scope>
</reference>
<dbReference type="PANTHER" id="PTHR12035">
    <property type="entry name" value="SIALIC ACID BINDING IMMUNOGLOBULIN-LIKE LECTIN"/>
    <property type="match status" value="1"/>
</dbReference>
<name>A0A2K6S4U2_SAIBB</name>
<evidence type="ECO:0000256" key="13">
    <source>
        <dbReference type="ARBA" id="ARBA00038361"/>
    </source>
</evidence>
<dbReference type="InterPro" id="IPR003599">
    <property type="entry name" value="Ig_sub"/>
</dbReference>
<comment type="subcellular location">
    <subcellularLocation>
        <location evidence="1">Membrane</location>
        <topology evidence="1">Single-pass type I membrane protein</topology>
    </subcellularLocation>
</comment>
<keyword evidence="5" id="KW-0430">Lectin</keyword>
<dbReference type="SMART" id="SM00409">
    <property type="entry name" value="IG"/>
    <property type="match status" value="2"/>
</dbReference>
<dbReference type="SMART" id="SM00408">
    <property type="entry name" value="IGc2"/>
    <property type="match status" value="1"/>
</dbReference>
<evidence type="ECO:0000256" key="7">
    <source>
        <dbReference type="ARBA" id="ARBA00022889"/>
    </source>
</evidence>
<sequence length="618" mass="67591">MVSQPLLHPTARGAQLPLLGMTTALTQPPASCWGFLSPTPHLDIWGVSFPDRGVWDPAGAPAEADMLPLLLLALLWGGSLQDKAGYELRVQKSATVQEGLCVLVPCSFSYPGDSSNSYHPLYVYWFREGENVYHGAPVATNHPHRTTKQETRGRFHLLGDVRKNVCSLKIEDARMEDTGNYLFRMERGKARYTYEENKLNLEVTALKPDIHFLEPLESGRPTRLNCSLPGSCEAGRPLTFSWTGDALSLLHPETTRSPVLTFTPRPKDHGTNLTCQVKLRGAEVTGAEVTTQRTVQLNVSYAPQNIIIYRNGIALEILQNTSFLPVLEGQALQLLCDADSNPPAHLSWFQGSPAPNATPISNTRILELPRVGSAEEGGFTCRAQHPLGSLQIFLNLSVCYSPQLLGPSCSWEADGLHCSCSFRAQPVPSVHWWLGEELLEGNSSQASFKVNSSSARPWANSSLILHGGFNSSLKVSCKAWNIYGSQSGFVLLLPGRSNLGARVVPAALGGAGVMALFSLCLCLLFFLIMKARRKHAAGRSERISDEDPVMGTVAWGSRKKPWPDSPGDQASPTEDAPPVGEIQELHYASLSFSEMNLREPMDQESPSSTEYSEIKTSK</sequence>
<feature type="transmembrane region" description="Helical" evidence="15">
    <location>
        <begin position="506"/>
        <end position="529"/>
    </location>
</feature>
<keyword evidence="3 15" id="KW-0812">Transmembrane</keyword>
<evidence type="ECO:0000256" key="10">
    <source>
        <dbReference type="ARBA" id="ARBA00023157"/>
    </source>
</evidence>
<reference evidence="17" key="2">
    <citation type="submission" date="2025-09" db="UniProtKB">
        <authorList>
            <consortium name="Ensembl"/>
        </authorList>
    </citation>
    <scope>IDENTIFICATION</scope>
</reference>
<dbReference type="AlphaFoldDB" id="A0A2K6S4U2"/>
<dbReference type="GO" id="GO:0033691">
    <property type="term" value="F:sialic acid binding"/>
    <property type="evidence" value="ECO:0007669"/>
    <property type="project" value="TreeGrafter"/>
</dbReference>
<evidence type="ECO:0000256" key="6">
    <source>
        <dbReference type="ARBA" id="ARBA00022737"/>
    </source>
</evidence>
<dbReference type="FunFam" id="2.60.40.10:FF:000829">
    <property type="entry name" value="Sialic acid-binding Ig-like lectin 8"/>
    <property type="match status" value="1"/>
</dbReference>
<comment type="similarity">
    <text evidence="13">Belongs to the immunoglobulin superfamily. SIGLEC (sialic acid binding Ig-like lectin) family.</text>
</comment>
<keyword evidence="9 15" id="KW-0472">Membrane</keyword>
<dbReference type="SUPFAM" id="SSF48726">
    <property type="entry name" value="Immunoglobulin"/>
    <property type="match status" value="4"/>
</dbReference>
<dbReference type="InterPro" id="IPR003598">
    <property type="entry name" value="Ig_sub2"/>
</dbReference>
<evidence type="ECO:0000256" key="11">
    <source>
        <dbReference type="ARBA" id="ARBA00023180"/>
    </source>
</evidence>
<evidence type="ECO:0000256" key="8">
    <source>
        <dbReference type="ARBA" id="ARBA00022989"/>
    </source>
</evidence>
<dbReference type="Gene3D" id="2.60.40.10">
    <property type="entry name" value="Immunoglobulins"/>
    <property type="match status" value="3"/>
</dbReference>
<evidence type="ECO:0000256" key="2">
    <source>
        <dbReference type="ARBA" id="ARBA00022451"/>
    </source>
</evidence>
<dbReference type="STRING" id="39432.ENSSBOP00000002405"/>
<keyword evidence="6" id="KW-0677">Repeat</keyword>
<feature type="region of interest" description="Disordered" evidence="14">
    <location>
        <begin position="554"/>
        <end position="580"/>
    </location>
</feature>
<dbReference type="InterPro" id="IPR036179">
    <property type="entry name" value="Ig-like_dom_sf"/>
</dbReference>
<dbReference type="Pfam" id="PF07686">
    <property type="entry name" value="V-set"/>
    <property type="match status" value="1"/>
</dbReference>
<keyword evidence="8 15" id="KW-1133">Transmembrane helix</keyword>
<keyword evidence="2" id="KW-0490">MHC I</keyword>
<dbReference type="PROSITE" id="PS50835">
    <property type="entry name" value="IG_LIKE"/>
    <property type="match status" value="3"/>
</dbReference>
<evidence type="ECO:0000259" key="16">
    <source>
        <dbReference type="PROSITE" id="PS50835"/>
    </source>
</evidence>
<feature type="region of interest" description="Disordered" evidence="14">
    <location>
        <begin position="596"/>
        <end position="618"/>
    </location>
</feature>
<protein>
    <recommendedName>
        <fullName evidence="16">Ig-like domain-containing protein</fullName>
    </recommendedName>
</protein>
<feature type="domain" description="Ig-like" evidence="16">
    <location>
        <begin position="303"/>
        <end position="397"/>
    </location>
</feature>
<dbReference type="GeneTree" id="ENSGT01150000286907"/>
<evidence type="ECO:0000256" key="5">
    <source>
        <dbReference type="ARBA" id="ARBA00022734"/>
    </source>
</evidence>
<organism evidence="17 18">
    <name type="scientific">Saimiri boliviensis boliviensis</name>
    <name type="common">Bolivian squirrel monkey</name>
    <dbReference type="NCBI Taxonomy" id="39432"/>
    <lineage>
        <taxon>Eukaryota</taxon>
        <taxon>Metazoa</taxon>
        <taxon>Chordata</taxon>
        <taxon>Craniata</taxon>
        <taxon>Vertebrata</taxon>
        <taxon>Euteleostomi</taxon>
        <taxon>Mammalia</taxon>
        <taxon>Eutheria</taxon>
        <taxon>Euarchontoglires</taxon>
        <taxon>Primates</taxon>
        <taxon>Haplorrhini</taxon>
        <taxon>Platyrrhini</taxon>
        <taxon>Cebidae</taxon>
        <taxon>Saimiriinae</taxon>
        <taxon>Saimiri</taxon>
    </lineage>
</organism>
<evidence type="ECO:0000256" key="14">
    <source>
        <dbReference type="SAM" id="MobiDB-lite"/>
    </source>
</evidence>
<evidence type="ECO:0000256" key="4">
    <source>
        <dbReference type="ARBA" id="ARBA00022729"/>
    </source>
</evidence>
<keyword evidence="11" id="KW-0325">Glycoprotein</keyword>
<keyword evidence="4" id="KW-0732">Signal</keyword>